<proteinExistence type="predicted"/>
<dbReference type="Proteomes" id="UP000538075">
    <property type="component" value="Unassembled WGS sequence"/>
</dbReference>
<accession>A0A838WG36</accession>
<organism evidence="1 2">
    <name type="scientific">Cylindrospermopsis raciborskii CS-506_A</name>
    <dbReference type="NCBI Taxonomy" id="2585140"/>
    <lineage>
        <taxon>Bacteria</taxon>
        <taxon>Bacillati</taxon>
        <taxon>Cyanobacteriota</taxon>
        <taxon>Cyanophyceae</taxon>
        <taxon>Nostocales</taxon>
        <taxon>Aphanizomenonaceae</taxon>
        <taxon>Cylindrospermopsis</taxon>
    </lineage>
</organism>
<dbReference type="EMBL" id="VDFG01000138">
    <property type="protein sequence ID" value="MBA4464681.1"/>
    <property type="molecule type" value="Genomic_DNA"/>
</dbReference>
<sequence>MSIMQKITIDNLESPAGYDLFLDSESFLDEVHESEYHRINGGATPTFTITSTAWCWAGGVALGAAISGGIVWGAKKLFG</sequence>
<gene>
    <name evidence="1" type="ORF">FHK98_01970</name>
</gene>
<dbReference type="AlphaFoldDB" id="A0A838WG36"/>
<name>A0A838WG36_9CYAN</name>
<reference evidence="1 2" key="1">
    <citation type="journal article" date="2020" name="J. Appl. Phycol.">
        <title>Morphological changes and genome evolution in Raphidiopsis raciborskii CS-506 after 23 years in culture.</title>
        <authorList>
            <person name="Willis A."/>
            <person name="Bent S.J."/>
            <person name="Jameson I.D."/>
        </authorList>
    </citation>
    <scope>NUCLEOTIDE SEQUENCE [LARGE SCALE GENOMIC DNA]</scope>
    <source>
        <strain evidence="1 2">CS-506_A</strain>
    </source>
</reference>
<evidence type="ECO:0000313" key="2">
    <source>
        <dbReference type="Proteomes" id="UP000538075"/>
    </source>
</evidence>
<protein>
    <submittedName>
        <fullName evidence="1">Uncharacterized protein</fullName>
    </submittedName>
</protein>
<evidence type="ECO:0000313" key="1">
    <source>
        <dbReference type="EMBL" id="MBA4464681.1"/>
    </source>
</evidence>
<comment type="caution">
    <text evidence="1">The sequence shown here is derived from an EMBL/GenBank/DDBJ whole genome shotgun (WGS) entry which is preliminary data.</text>
</comment>